<gene>
    <name evidence="3" type="ORF">H4683_000686</name>
</gene>
<name>A0A927MI65_9BACL</name>
<dbReference type="RefSeq" id="WP_192597419.1">
    <property type="nucleotide sequence ID" value="NZ_JADBEL010000002.1"/>
</dbReference>
<feature type="signal peptide" evidence="2">
    <location>
        <begin position="1"/>
        <end position="23"/>
    </location>
</feature>
<dbReference type="Proteomes" id="UP000658225">
    <property type="component" value="Unassembled WGS sequence"/>
</dbReference>
<dbReference type="InterPro" id="IPR036785">
    <property type="entry name" value="YkyA-like_sf"/>
</dbReference>
<organism evidence="3 4">
    <name type="scientific">Sporosarcina limicola</name>
    <dbReference type="NCBI Taxonomy" id="34101"/>
    <lineage>
        <taxon>Bacteria</taxon>
        <taxon>Bacillati</taxon>
        <taxon>Bacillota</taxon>
        <taxon>Bacilli</taxon>
        <taxon>Bacillales</taxon>
        <taxon>Caryophanaceae</taxon>
        <taxon>Sporosarcina</taxon>
    </lineage>
</organism>
<dbReference type="Gene3D" id="1.20.120.570">
    <property type="entry name" value="YkyA-like"/>
    <property type="match status" value="1"/>
</dbReference>
<sequence>MKNLGLVVSLALLLFGCSSSSSIEKQLLDVMTKMNTAEKEYRNVQSALTELEKKEQQLFNKTMKITQEQQKDLKTKVTALEKLLDQRLGYLKKEDVAMAKAKEFASDFDAIIDNAAENHKHSIEELQLVIDERYELHSIVMSDYQKLASLQKELYELLIAEGTELKQLNIKLAEVNSQNEIVQASITVYNGMTEKVNVLKDTIFANLENKE</sequence>
<comment type="caution">
    <text evidence="3">The sequence shown here is derived from an EMBL/GenBank/DDBJ whole genome shotgun (WGS) entry which is preliminary data.</text>
</comment>
<keyword evidence="3" id="KW-0269">Exonuclease</keyword>
<feature type="coiled-coil region" evidence="1">
    <location>
        <begin position="34"/>
        <end position="83"/>
    </location>
</feature>
<dbReference type="EMBL" id="JADBEL010000002">
    <property type="protein sequence ID" value="MBE1553612.1"/>
    <property type="molecule type" value="Genomic_DNA"/>
</dbReference>
<keyword evidence="2" id="KW-0732">Signal</keyword>
<dbReference type="SUPFAM" id="SSF140423">
    <property type="entry name" value="MW0975(SA0943)-like"/>
    <property type="match status" value="1"/>
</dbReference>
<proteinExistence type="predicted"/>
<evidence type="ECO:0000256" key="1">
    <source>
        <dbReference type="SAM" id="Coils"/>
    </source>
</evidence>
<dbReference type="PROSITE" id="PS51257">
    <property type="entry name" value="PROKAR_LIPOPROTEIN"/>
    <property type="match status" value="1"/>
</dbReference>
<evidence type="ECO:0000313" key="3">
    <source>
        <dbReference type="EMBL" id="MBE1553612.1"/>
    </source>
</evidence>
<dbReference type="GO" id="GO:0004527">
    <property type="term" value="F:exonuclease activity"/>
    <property type="evidence" value="ECO:0007669"/>
    <property type="project" value="UniProtKB-KW"/>
</dbReference>
<keyword evidence="3" id="KW-0540">Nuclease</keyword>
<keyword evidence="4" id="KW-1185">Reference proteome</keyword>
<keyword evidence="1" id="KW-0175">Coiled coil</keyword>
<dbReference type="AlphaFoldDB" id="A0A927MI65"/>
<evidence type="ECO:0000313" key="4">
    <source>
        <dbReference type="Proteomes" id="UP000658225"/>
    </source>
</evidence>
<feature type="chain" id="PRO_5039066374" evidence="2">
    <location>
        <begin position="24"/>
        <end position="211"/>
    </location>
</feature>
<dbReference type="Pfam" id="PF10368">
    <property type="entry name" value="YkyA"/>
    <property type="match status" value="1"/>
</dbReference>
<reference evidence="3" key="1">
    <citation type="submission" date="2020-10" db="EMBL/GenBank/DDBJ databases">
        <title>Genomic Encyclopedia of Type Strains, Phase IV (KMG-IV): sequencing the most valuable type-strain genomes for metagenomic binning, comparative biology and taxonomic classification.</title>
        <authorList>
            <person name="Goeker M."/>
        </authorList>
    </citation>
    <scope>NUCLEOTIDE SEQUENCE</scope>
    <source>
        <strain evidence="3">DSM 13886</strain>
    </source>
</reference>
<evidence type="ECO:0000256" key="2">
    <source>
        <dbReference type="SAM" id="SignalP"/>
    </source>
</evidence>
<protein>
    <submittedName>
        <fullName evidence="3">DNA repair exonuclease SbcCD ATPase subunit</fullName>
    </submittedName>
</protein>
<accession>A0A927MI65</accession>
<dbReference type="InterPro" id="IPR019454">
    <property type="entry name" value="Lipoprot_YkyA-like"/>
</dbReference>
<keyword evidence="3" id="KW-0378">Hydrolase</keyword>